<dbReference type="Proteomes" id="UP000006443">
    <property type="component" value="Unassembled WGS sequence"/>
</dbReference>
<reference evidence="1 2" key="1">
    <citation type="submission" date="2009-02" db="EMBL/GenBank/DDBJ databases">
        <title>Sequencing of the draft genome and assembly of Dethiobacter alkaliphilus AHT 1.</title>
        <authorList>
            <consortium name="US DOE Joint Genome Institute (JGI-PGF)"/>
            <person name="Lucas S."/>
            <person name="Copeland A."/>
            <person name="Lapidus A."/>
            <person name="Glavina del Rio T."/>
            <person name="Dalin E."/>
            <person name="Tice H."/>
            <person name="Bruce D."/>
            <person name="Goodwin L."/>
            <person name="Pitluck S."/>
            <person name="Larimer F."/>
            <person name="Land M.L."/>
            <person name="Hauser L."/>
            <person name="Muyzer G."/>
        </authorList>
    </citation>
    <scope>NUCLEOTIDE SEQUENCE [LARGE SCALE GENOMIC DNA]</scope>
    <source>
        <strain evidence="1 2">AHT 1</strain>
    </source>
</reference>
<dbReference type="EMBL" id="ACJM01000001">
    <property type="protein sequence ID" value="EEG79115.1"/>
    <property type="molecule type" value="Genomic_DNA"/>
</dbReference>
<keyword evidence="2" id="KW-1185">Reference proteome</keyword>
<dbReference type="RefSeq" id="WP_008514322.1">
    <property type="nucleotide sequence ID" value="NZ_ACJM01000001.1"/>
</dbReference>
<gene>
    <name evidence="1" type="ORF">DealDRAFT_0389</name>
</gene>
<evidence type="ECO:0000313" key="2">
    <source>
        <dbReference type="Proteomes" id="UP000006443"/>
    </source>
</evidence>
<proteinExistence type="predicted"/>
<sequence length="172" mass="19506">MMKRKDLAFVYGYLVHLYFQAKKASPTLKKYPDGKSGIKDNIPGELRRKLRVLYEILEMASETAINIYAEEGTKVMHDGHTGSAANNLEENARNLLVKGKIYTIDTSLPADWFTLVQLKEFPGVLFSSSVFTPVEKSSRSFEDLLAEYGPDLESDFEAAKWTHRLLKKQGKI</sequence>
<dbReference type="STRING" id="555088.DealDRAFT_0389"/>
<protein>
    <submittedName>
        <fullName evidence="1">Uncharacterized protein</fullName>
    </submittedName>
</protein>
<organism evidence="1 2">
    <name type="scientific">Dethiobacter alkaliphilus AHT 1</name>
    <dbReference type="NCBI Taxonomy" id="555088"/>
    <lineage>
        <taxon>Bacteria</taxon>
        <taxon>Bacillati</taxon>
        <taxon>Bacillota</taxon>
        <taxon>Dethiobacteria</taxon>
        <taxon>Dethiobacterales</taxon>
        <taxon>Dethiobacteraceae</taxon>
        <taxon>Dethiobacter</taxon>
    </lineage>
</organism>
<evidence type="ECO:0000313" key="1">
    <source>
        <dbReference type="EMBL" id="EEG79115.1"/>
    </source>
</evidence>
<comment type="caution">
    <text evidence="1">The sequence shown here is derived from an EMBL/GenBank/DDBJ whole genome shotgun (WGS) entry which is preliminary data.</text>
</comment>
<accession>C0GD30</accession>
<name>C0GD30_DETAL</name>
<dbReference type="AlphaFoldDB" id="C0GD30"/>